<organism evidence="2 3">
    <name type="scientific">Eleusine coracana subsp. coracana</name>
    <dbReference type="NCBI Taxonomy" id="191504"/>
    <lineage>
        <taxon>Eukaryota</taxon>
        <taxon>Viridiplantae</taxon>
        <taxon>Streptophyta</taxon>
        <taxon>Embryophyta</taxon>
        <taxon>Tracheophyta</taxon>
        <taxon>Spermatophyta</taxon>
        <taxon>Magnoliopsida</taxon>
        <taxon>Liliopsida</taxon>
        <taxon>Poales</taxon>
        <taxon>Poaceae</taxon>
        <taxon>PACMAD clade</taxon>
        <taxon>Chloridoideae</taxon>
        <taxon>Cynodonteae</taxon>
        <taxon>Eleusininae</taxon>
        <taxon>Eleusine</taxon>
    </lineage>
</organism>
<accession>A0AAV5DJ00</accession>
<proteinExistence type="predicted"/>
<evidence type="ECO:0000313" key="3">
    <source>
        <dbReference type="Proteomes" id="UP001054889"/>
    </source>
</evidence>
<gene>
    <name evidence="2" type="primary">ga28259</name>
    <name evidence="2" type="ORF">PR202_ga28259</name>
</gene>
<name>A0AAV5DJ00_ELECO</name>
<keyword evidence="3" id="KW-1185">Reference proteome</keyword>
<feature type="compositionally biased region" description="Polar residues" evidence="1">
    <location>
        <begin position="32"/>
        <end position="52"/>
    </location>
</feature>
<protein>
    <submittedName>
        <fullName evidence="2">Uncharacterized protein</fullName>
    </submittedName>
</protein>
<feature type="compositionally biased region" description="Low complexity" evidence="1">
    <location>
        <begin position="112"/>
        <end position="130"/>
    </location>
</feature>
<feature type="compositionally biased region" description="Low complexity" evidence="1">
    <location>
        <begin position="137"/>
        <end position="151"/>
    </location>
</feature>
<reference evidence="2" key="1">
    <citation type="journal article" date="2018" name="DNA Res.">
        <title>Multiple hybrid de novo genome assembly of finger millet, an orphan allotetraploid crop.</title>
        <authorList>
            <person name="Hatakeyama M."/>
            <person name="Aluri S."/>
            <person name="Balachadran M.T."/>
            <person name="Sivarajan S.R."/>
            <person name="Patrignani A."/>
            <person name="Gruter S."/>
            <person name="Poveda L."/>
            <person name="Shimizu-Inatsugi R."/>
            <person name="Baeten J."/>
            <person name="Francoijs K.J."/>
            <person name="Nataraja K.N."/>
            <person name="Reddy Y.A.N."/>
            <person name="Phadnis S."/>
            <person name="Ravikumar R.L."/>
            <person name="Schlapbach R."/>
            <person name="Sreeman S.M."/>
            <person name="Shimizu K.K."/>
        </authorList>
    </citation>
    <scope>NUCLEOTIDE SEQUENCE</scope>
</reference>
<dbReference type="AlphaFoldDB" id="A0AAV5DJ00"/>
<dbReference type="Proteomes" id="UP001054889">
    <property type="component" value="Unassembled WGS sequence"/>
</dbReference>
<dbReference type="EMBL" id="BQKI01000017">
    <property type="protein sequence ID" value="GJN10185.1"/>
    <property type="molecule type" value="Genomic_DNA"/>
</dbReference>
<evidence type="ECO:0000256" key="1">
    <source>
        <dbReference type="SAM" id="MobiDB-lite"/>
    </source>
</evidence>
<feature type="compositionally biased region" description="Polar residues" evidence="1">
    <location>
        <begin position="82"/>
        <end position="106"/>
    </location>
</feature>
<evidence type="ECO:0000313" key="2">
    <source>
        <dbReference type="EMBL" id="GJN10185.1"/>
    </source>
</evidence>
<reference evidence="2" key="2">
    <citation type="submission" date="2021-12" db="EMBL/GenBank/DDBJ databases">
        <title>Resequencing data analysis of finger millet.</title>
        <authorList>
            <person name="Hatakeyama M."/>
            <person name="Aluri S."/>
            <person name="Balachadran M.T."/>
            <person name="Sivarajan S.R."/>
            <person name="Poveda L."/>
            <person name="Shimizu-Inatsugi R."/>
            <person name="Schlapbach R."/>
            <person name="Sreeman S.M."/>
            <person name="Shimizu K.K."/>
        </authorList>
    </citation>
    <scope>NUCLEOTIDE SEQUENCE</scope>
</reference>
<feature type="region of interest" description="Disordered" evidence="1">
    <location>
        <begin position="32"/>
        <end position="151"/>
    </location>
</feature>
<comment type="caution">
    <text evidence="2">The sequence shown here is derived from an EMBL/GenBank/DDBJ whole genome shotgun (WGS) entry which is preliminary data.</text>
</comment>
<sequence length="151" mass="15494">MSRRRRPHQPVMRTTPITISTSFAWSTASPAATFTKDSSSGADRMVQGSTYGRTGAPTTEIGGTAMPQGRARSRGHPGPPTRASSRTGVWTATGSTSARTGQSTEGSGPEITSTVVARRSTTTEMCTTATGAPGSRTATASTHGATTTTNT</sequence>